<accession>A0A0F4I1E1</accession>
<comment type="caution">
    <text evidence="1">The sequence shown here is derived from an EMBL/GenBank/DDBJ whole genome shotgun (WGS) entry which is preliminary data.</text>
</comment>
<keyword evidence="2" id="KW-1185">Reference proteome</keyword>
<evidence type="ECO:0000313" key="2">
    <source>
        <dbReference type="Proteomes" id="UP000033551"/>
    </source>
</evidence>
<gene>
    <name evidence="1" type="ORF">VR44_40750</name>
</gene>
<evidence type="ECO:0000313" key="1">
    <source>
        <dbReference type="EMBL" id="KJY15845.1"/>
    </source>
</evidence>
<proteinExistence type="predicted"/>
<dbReference type="Proteomes" id="UP000033551">
    <property type="component" value="Unassembled WGS sequence"/>
</dbReference>
<feature type="non-terminal residue" evidence="1">
    <location>
        <position position="1"/>
    </location>
</feature>
<sequence length="75" mass="8015">DALRAAAVARPVEEVRRMVTLLGEHPEEEAEADITLRAAAIGRPIEDVALLATILDPERPDADPVPVTRPAVRAA</sequence>
<dbReference type="AlphaFoldDB" id="A0A0F4I1E1"/>
<dbReference type="EMBL" id="JZWV01001836">
    <property type="protein sequence ID" value="KJY15845.1"/>
    <property type="molecule type" value="Genomic_DNA"/>
</dbReference>
<organism evidence="1 2">
    <name type="scientific">Streptomyces katrae</name>
    <dbReference type="NCBI Taxonomy" id="68223"/>
    <lineage>
        <taxon>Bacteria</taxon>
        <taxon>Bacillati</taxon>
        <taxon>Actinomycetota</taxon>
        <taxon>Actinomycetes</taxon>
        <taxon>Kitasatosporales</taxon>
        <taxon>Streptomycetaceae</taxon>
        <taxon>Streptomyces</taxon>
    </lineage>
</organism>
<protein>
    <recommendedName>
        <fullName evidence="3">MerR family transcriptional regulator</fullName>
    </recommendedName>
</protein>
<name>A0A0F4I1E1_9ACTN</name>
<feature type="non-terminal residue" evidence="1">
    <location>
        <position position="75"/>
    </location>
</feature>
<evidence type="ECO:0008006" key="3">
    <source>
        <dbReference type="Google" id="ProtNLM"/>
    </source>
</evidence>
<reference evidence="1 2" key="1">
    <citation type="submission" date="2015-02" db="EMBL/GenBank/DDBJ databases">
        <authorList>
            <person name="Ju K.-S."/>
            <person name="Doroghazi J.R."/>
            <person name="Metcalf W."/>
        </authorList>
    </citation>
    <scope>NUCLEOTIDE SEQUENCE [LARGE SCALE GENOMIC DNA]</scope>
    <source>
        <strain evidence="1 2">NRRL ISP-5550</strain>
    </source>
</reference>